<dbReference type="SUPFAM" id="SSF50965">
    <property type="entry name" value="Galactose oxidase, central domain"/>
    <property type="match status" value="1"/>
</dbReference>
<evidence type="ECO:0000313" key="5">
    <source>
        <dbReference type="Proteomes" id="UP000198372"/>
    </source>
</evidence>
<dbReference type="InterPro" id="IPR014756">
    <property type="entry name" value="Ig_E-set"/>
</dbReference>
<sequence length="682" mass="73544">MKPHPNPWRSTTLSLTLTMAMMAPFQSSSNIMLARAARVGKANTFKIVGQTGASAQQMFLGTPEKIYIVDKTENNRGFSYVRLGSSLSRLEAMLLTDPIATLSQWAVEYDLLSNTYRPMDVITNTFCAGGSPLGNGSFVNVGGNQAITTGGTNTSDGTGAYKDFAGGRTIRILNFGEDGKAEWYEDKYGMPVNRWYPYVELLETGDVLILGGELWGGFVNQKSEHQNVPSYEYFPSRGKPSNSTFLANTQPANLYPLSWLLPNGLIFMQADWQTQLLNHTSGEETPLPNITIAQKTYPASGATAMLPLTVANNYTVTLLFCGGMTPKRNDWDKDLWNIAETDTSSSCVYINPEDGTQAKWQNDDDLHENRGMGNFIILPDERLLLVNGVGKGAAGYGFEAWAINQSFAQAPVLQPAYYNATATAGTRFTTAGLPRSTVPRMYHSSATLLADGSVFIAGSNPNADVITNENNATYVYKTEYRAEIFYPSYYDQPRPVASNLPTTISYGGPHFNFELSATSLRGTSPANIKISVIRPGFSTHSMNMGMKSIQLRHSYTTHPNGSATIYVAQMKPLPTLFQPGSALLFVTVNGVPSIGKLVMVGNGHLGVQPVQPESVLPGTPATGGGATAKTPVVVAHTPGKPFNSSNPSGRSASRFSSASRIGQLSAALVAFALEVGVMLLLA</sequence>
<dbReference type="Proteomes" id="UP000198372">
    <property type="component" value="Unassembled WGS sequence"/>
</dbReference>
<dbReference type="EMBL" id="FMSP01000001">
    <property type="protein sequence ID" value="SCV67310.1"/>
    <property type="molecule type" value="Genomic_DNA"/>
</dbReference>
<feature type="domain" description="Glyoxal oxidase N-terminal" evidence="2">
    <location>
        <begin position="64"/>
        <end position="489"/>
    </location>
</feature>
<dbReference type="OrthoDB" id="2019572at2759"/>
<dbReference type="InterPro" id="IPR011043">
    <property type="entry name" value="Gal_Oxase/kelch_b-propeller"/>
</dbReference>
<proteinExistence type="predicted"/>
<feature type="domain" description="Galactose oxidase-like Early set" evidence="3">
    <location>
        <begin position="494"/>
        <end position="600"/>
    </location>
</feature>
<reference evidence="5" key="1">
    <citation type="submission" date="2016-09" db="EMBL/GenBank/DDBJ databases">
        <authorList>
            <person name="Jeantristanb JTB J.-T."/>
            <person name="Ricardo R."/>
        </authorList>
    </citation>
    <scope>NUCLEOTIDE SEQUENCE [LARGE SCALE GENOMIC DNA]</scope>
</reference>
<evidence type="ECO:0000259" key="3">
    <source>
        <dbReference type="Pfam" id="PF09118"/>
    </source>
</evidence>
<dbReference type="InterPro" id="IPR013783">
    <property type="entry name" value="Ig-like_fold"/>
</dbReference>
<protein>
    <submittedName>
        <fullName evidence="4">BQ2448_5956 protein</fullName>
    </submittedName>
</protein>
<dbReference type="Gene3D" id="2.130.10.80">
    <property type="entry name" value="Galactose oxidase/kelch, beta-propeller"/>
    <property type="match status" value="1"/>
</dbReference>
<keyword evidence="1" id="KW-0732">Signal</keyword>
<dbReference type="SUPFAM" id="SSF81296">
    <property type="entry name" value="E set domains"/>
    <property type="match status" value="1"/>
</dbReference>
<organism evidence="4 5">
    <name type="scientific">Microbotryum intermedium</name>
    <dbReference type="NCBI Taxonomy" id="269621"/>
    <lineage>
        <taxon>Eukaryota</taxon>
        <taxon>Fungi</taxon>
        <taxon>Dikarya</taxon>
        <taxon>Basidiomycota</taxon>
        <taxon>Pucciniomycotina</taxon>
        <taxon>Microbotryomycetes</taxon>
        <taxon>Microbotryales</taxon>
        <taxon>Microbotryaceae</taxon>
        <taxon>Microbotryum</taxon>
    </lineage>
</organism>
<evidence type="ECO:0000259" key="2">
    <source>
        <dbReference type="Pfam" id="PF07250"/>
    </source>
</evidence>
<accession>A0A238EZL8</accession>
<evidence type="ECO:0000256" key="1">
    <source>
        <dbReference type="ARBA" id="ARBA00022729"/>
    </source>
</evidence>
<dbReference type="STRING" id="269621.A0A238EZL8"/>
<dbReference type="Pfam" id="PF09118">
    <property type="entry name" value="GO-like_E_set"/>
    <property type="match status" value="1"/>
</dbReference>
<name>A0A238EZL8_9BASI</name>
<dbReference type="InterPro" id="IPR009880">
    <property type="entry name" value="Glyoxal_oxidase_N"/>
</dbReference>
<dbReference type="PANTHER" id="PTHR32208:SF96">
    <property type="entry name" value="GLYOXAL OXIDASE"/>
    <property type="match status" value="1"/>
</dbReference>
<keyword evidence="5" id="KW-1185">Reference proteome</keyword>
<evidence type="ECO:0000313" key="4">
    <source>
        <dbReference type="EMBL" id="SCV67310.1"/>
    </source>
</evidence>
<dbReference type="Gene3D" id="2.60.40.10">
    <property type="entry name" value="Immunoglobulins"/>
    <property type="match status" value="1"/>
</dbReference>
<dbReference type="CDD" id="cd02851">
    <property type="entry name" value="E_set_GO_C"/>
    <property type="match status" value="1"/>
</dbReference>
<dbReference type="Pfam" id="PF07250">
    <property type="entry name" value="Glyoxal_oxid_N"/>
    <property type="match status" value="1"/>
</dbReference>
<dbReference type="InterPro" id="IPR015202">
    <property type="entry name" value="GO-like_E_set"/>
</dbReference>
<dbReference type="AlphaFoldDB" id="A0A238EZL8"/>
<dbReference type="InterPro" id="IPR037293">
    <property type="entry name" value="Gal_Oxidase_central_sf"/>
</dbReference>
<gene>
    <name evidence="4" type="ORF">BQ2448_5956</name>
</gene>
<dbReference type="PANTHER" id="PTHR32208">
    <property type="entry name" value="SECRETED PROTEIN-RELATED"/>
    <property type="match status" value="1"/>
</dbReference>